<name>A0A3N4HS28_ASCIM</name>
<keyword evidence="2" id="KW-1185">Reference proteome</keyword>
<dbReference type="EMBL" id="ML119860">
    <property type="protein sequence ID" value="RPA72474.1"/>
    <property type="molecule type" value="Genomic_DNA"/>
</dbReference>
<organism evidence="1 2">
    <name type="scientific">Ascobolus immersus RN42</name>
    <dbReference type="NCBI Taxonomy" id="1160509"/>
    <lineage>
        <taxon>Eukaryota</taxon>
        <taxon>Fungi</taxon>
        <taxon>Dikarya</taxon>
        <taxon>Ascomycota</taxon>
        <taxon>Pezizomycotina</taxon>
        <taxon>Pezizomycetes</taxon>
        <taxon>Pezizales</taxon>
        <taxon>Ascobolaceae</taxon>
        <taxon>Ascobolus</taxon>
    </lineage>
</organism>
<evidence type="ECO:0000313" key="1">
    <source>
        <dbReference type="EMBL" id="RPA72474.1"/>
    </source>
</evidence>
<accession>A0A3N4HS28</accession>
<sequence length="738" mass="83140">MASDSIPELTPEEIPRIGTELESVAAKAPTDGLAKAKVQFLSDTVTGWFLHEADRLGWESEDIMLLKKDKFLGWYKERDELLSGIDDAQDPAVELNYEDRLGSLCGELGNLSELLMEMPAASKPTGSDKYYACRQTFLIKARKAGEHVNRVYAMLPKIPDTAASAAKADESAVIAAGLGKSKSSPCQLSEELIDDITGIPGPISSFWRTELENRRPLENIRTLCYLIEARVYKVHSLLKSRDDLGSVFLYQRLPESDLVMSWYRRVTDQAPQVDAEDGRDESLLERLARVEATEKHLARIQNQLARIAAGFGIAVYIALCKCYLTVDDAVGCFSAAGDELQHEVGTASGRKYPTPHSELIDKCIGVETLSLVTVLKDMWGERQVSYACEVDKNALLLERYEESQKTNATGASKQLFVEKLDRKILDMYWGLASEADSNRSSLAGRLCEASMIRLLRKRQVCQPTRDQQDWIDHAHEPDNFYVCLAKDCNPPTGTAGAVFFSLDHWTHHMSTHCRYPDPKHWQRSKCHVPSGQEYASGHCRARGLTFDHEFAQLEHYQSVHGLFIGGTLGELSTYERFVYFPETVSVSLEMEAYEYLRHCWQDGPSTGDLVRKWSVYCPLCDCNREYPQRHSRELPGGESSSLTSRLDSRDVVKHPSNEKYTVGLSDIEWVEEVRRHFDHHFNGLAEASRDIAKELALFAAEDPAEDGGEEDLEPEYVIAPFVVPISFLRTIFSLIRCR</sequence>
<dbReference type="AlphaFoldDB" id="A0A3N4HS28"/>
<proteinExistence type="predicted"/>
<reference evidence="1 2" key="1">
    <citation type="journal article" date="2018" name="Nat. Ecol. Evol.">
        <title>Pezizomycetes genomes reveal the molecular basis of ectomycorrhizal truffle lifestyle.</title>
        <authorList>
            <person name="Murat C."/>
            <person name="Payen T."/>
            <person name="Noel B."/>
            <person name="Kuo A."/>
            <person name="Morin E."/>
            <person name="Chen J."/>
            <person name="Kohler A."/>
            <person name="Krizsan K."/>
            <person name="Balestrini R."/>
            <person name="Da Silva C."/>
            <person name="Montanini B."/>
            <person name="Hainaut M."/>
            <person name="Levati E."/>
            <person name="Barry K.W."/>
            <person name="Belfiori B."/>
            <person name="Cichocki N."/>
            <person name="Clum A."/>
            <person name="Dockter R.B."/>
            <person name="Fauchery L."/>
            <person name="Guy J."/>
            <person name="Iotti M."/>
            <person name="Le Tacon F."/>
            <person name="Lindquist E.A."/>
            <person name="Lipzen A."/>
            <person name="Malagnac F."/>
            <person name="Mello A."/>
            <person name="Molinier V."/>
            <person name="Miyauchi S."/>
            <person name="Poulain J."/>
            <person name="Riccioni C."/>
            <person name="Rubini A."/>
            <person name="Sitrit Y."/>
            <person name="Splivallo R."/>
            <person name="Traeger S."/>
            <person name="Wang M."/>
            <person name="Zifcakova L."/>
            <person name="Wipf D."/>
            <person name="Zambonelli A."/>
            <person name="Paolocci F."/>
            <person name="Nowrousian M."/>
            <person name="Ottonello S."/>
            <person name="Baldrian P."/>
            <person name="Spatafora J.W."/>
            <person name="Henrissat B."/>
            <person name="Nagy L.G."/>
            <person name="Aury J.M."/>
            <person name="Wincker P."/>
            <person name="Grigoriev I.V."/>
            <person name="Bonfante P."/>
            <person name="Martin F.M."/>
        </authorList>
    </citation>
    <scope>NUCLEOTIDE SEQUENCE [LARGE SCALE GENOMIC DNA]</scope>
    <source>
        <strain evidence="1 2">RN42</strain>
    </source>
</reference>
<protein>
    <submittedName>
        <fullName evidence="1">Uncharacterized protein</fullName>
    </submittedName>
</protein>
<gene>
    <name evidence="1" type="ORF">BJ508DRAFT_343084</name>
</gene>
<evidence type="ECO:0000313" key="2">
    <source>
        <dbReference type="Proteomes" id="UP000275078"/>
    </source>
</evidence>
<dbReference type="Proteomes" id="UP000275078">
    <property type="component" value="Unassembled WGS sequence"/>
</dbReference>